<dbReference type="Proteomes" id="UP000431922">
    <property type="component" value="Unassembled WGS sequence"/>
</dbReference>
<dbReference type="RefSeq" id="WP_160755654.1">
    <property type="nucleotide sequence ID" value="NZ_WTYL01000002.1"/>
</dbReference>
<reference evidence="1 2" key="1">
    <citation type="submission" date="2019-12" db="EMBL/GenBank/DDBJ databases">
        <title>Genomic-based taxomic classification of the family Erythrobacteraceae.</title>
        <authorList>
            <person name="Xu L."/>
        </authorList>
    </citation>
    <scope>NUCLEOTIDE SEQUENCE [LARGE SCALE GENOMIC DNA]</scope>
    <source>
        <strain evidence="1 2">KCTC 42453</strain>
    </source>
</reference>
<evidence type="ECO:0000313" key="2">
    <source>
        <dbReference type="Proteomes" id="UP000431922"/>
    </source>
</evidence>
<comment type="caution">
    <text evidence="1">The sequence shown here is derived from an EMBL/GenBank/DDBJ whole genome shotgun (WGS) entry which is preliminary data.</text>
</comment>
<protein>
    <recommendedName>
        <fullName evidence="3">LysR substrate binding domain-containing protein</fullName>
    </recommendedName>
</protein>
<gene>
    <name evidence="1" type="ORF">GRI65_05965</name>
</gene>
<dbReference type="AlphaFoldDB" id="A0A845B169"/>
<proteinExistence type="predicted"/>
<organism evidence="1 2">
    <name type="scientific">Allopontixanthobacter sediminis</name>
    <dbReference type="NCBI Taxonomy" id="1689985"/>
    <lineage>
        <taxon>Bacteria</taxon>
        <taxon>Pseudomonadati</taxon>
        <taxon>Pseudomonadota</taxon>
        <taxon>Alphaproteobacteria</taxon>
        <taxon>Sphingomonadales</taxon>
        <taxon>Erythrobacteraceae</taxon>
        <taxon>Allopontixanthobacter</taxon>
    </lineage>
</organism>
<evidence type="ECO:0000313" key="1">
    <source>
        <dbReference type="EMBL" id="MXP43998.1"/>
    </source>
</evidence>
<accession>A0A845B169</accession>
<sequence length="93" mass="10008">MAAEIASRLDITPQSGLILDLGARSADWLKSHAMAGFMPRRSVGKSLLDGTLKIVADVPAFPFPAYVCWNRGLEPSLVAQIVMSLKAAVLRID</sequence>
<keyword evidence="2" id="KW-1185">Reference proteome</keyword>
<name>A0A845B169_9SPHN</name>
<dbReference type="EMBL" id="WTYL01000002">
    <property type="protein sequence ID" value="MXP43998.1"/>
    <property type="molecule type" value="Genomic_DNA"/>
</dbReference>
<dbReference type="OrthoDB" id="7216893at2"/>
<evidence type="ECO:0008006" key="3">
    <source>
        <dbReference type="Google" id="ProtNLM"/>
    </source>
</evidence>